<proteinExistence type="predicted"/>
<evidence type="ECO:0000313" key="2">
    <source>
        <dbReference type="Proteomes" id="UP001279642"/>
    </source>
</evidence>
<accession>A0ABU5ECD2</accession>
<protein>
    <submittedName>
        <fullName evidence="1">DUF1465 family protein</fullName>
    </submittedName>
</protein>
<keyword evidence="2" id="KW-1185">Reference proteome</keyword>
<dbReference type="Proteomes" id="UP001279642">
    <property type="component" value="Unassembled WGS sequence"/>
</dbReference>
<dbReference type="Pfam" id="PF07323">
    <property type="entry name" value="DUF1465"/>
    <property type="match status" value="1"/>
</dbReference>
<evidence type="ECO:0000313" key="1">
    <source>
        <dbReference type="EMBL" id="MDY0883449.1"/>
    </source>
</evidence>
<gene>
    <name evidence="1" type="ORF">SMD27_11390</name>
</gene>
<dbReference type="RefSeq" id="WP_320508485.1">
    <property type="nucleotide sequence ID" value="NZ_JAXCLW010000002.1"/>
</dbReference>
<comment type="caution">
    <text evidence="1">The sequence shown here is derived from an EMBL/GenBank/DDBJ whole genome shotgun (WGS) entry which is preliminary data.</text>
</comment>
<reference evidence="1 2" key="1">
    <citation type="journal article" date="2016" name="Antonie Van Leeuwenhoek">
        <title>Dongia soli sp. nov., isolated from soil from Dokdo, Korea.</title>
        <authorList>
            <person name="Kim D.U."/>
            <person name="Lee H."/>
            <person name="Kim H."/>
            <person name="Kim S.G."/>
            <person name="Ka J.O."/>
        </authorList>
    </citation>
    <scope>NUCLEOTIDE SEQUENCE [LARGE SCALE GENOMIC DNA]</scope>
    <source>
        <strain evidence="1 2">D78</strain>
    </source>
</reference>
<organism evidence="1 2">
    <name type="scientific">Dongia soli</name>
    <dbReference type="NCBI Taxonomy" id="600628"/>
    <lineage>
        <taxon>Bacteria</taxon>
        <taxon>Pseudomonadati</taxon>
        <taxon>Pseudomonadota</taxon>
        <taxon>Alphaproteobacteria</taxon>
        <taxon>Rhodospirillales</taxon>
        <taxon>Dongiaceae</taxon>
        <taxon>Dongia</taxon>
    </lineage>
</organism>
<dbReference type="Gene3D" id="1.10.8.930">
    <property type="entry name" value="Protein of unknown function DUF1465"/>
    <property type="match status" value="1"/>
</dbReference>
<dbReference type="InterPro" id="IPR038301">
    <property type="entry name" value="AraC-like_sf"/>
</dbReference>
<dbReference type="EMBL" id="JAXCLW010000002">
    <property type="protein sequence ID" value="MDY0883449.1"/>
    <property type="molecule type" value="Genomic_DNA"/>
</dbReference>
<name>A0ABU5ECD2_9PROT</name>
<sequence length="147" mass="16968">MATVEFFDRTMMETMALLAESRRYLIDRAESETKSRPVEHGLVSSMETMRLVARLTQVLAWLLTHRAVHVGEMTLWEATRPERRLGGHTLCNKDISDEDPDLPDELRRLLQRSLSLYQRVSRLDIQAARAAEMEPQGRVSGERPKLH</sequence>
<dbReference type="InterPro" id="IPR010848">
    <property type="entry name" value="DUF1465"/>
</dbReference>